<feature type="transmembrane region" description="Helical" evidence="16">
    <location>
        <begin position="167"/>
        <end position="182"/>
    </location>
</feature>
<comment type="catalytic activity">
    <reaction evidence="15">
        <text>[GlcNAc-(1-&gt;4)-Mur2Ac(oyl-L-Ala-gamma-D-Glu-L-Lys-D-Ala-D-Ala)](n)-di-trans,octa-cis-undecaprenyl diphosphate + beta-D-GlcNAc-(1-&gt;4)-Mur2Ac(oyl-L-Ala-gamma-D-Glu-L-Lys-D-Ala-D-Ala)-di-trans,octa-cis-undecaprenyl diphosphate = [GlcNAc-(1-&gt;4)-Mur2Ac(oyl-L-Ala-gamma-D-Glu-L-Lys-D-Ala-D-Ala)](n+1)-di-trans,octa-cis-undecaprenyl diphosphate + di-trans,octa-cis-undecaprenyl diphosphate + H(+)</text>
        <dbReference type="Rhea" id="RHEA:23708"/>
        <dbReference type="Rhea" id="RHEA-COMP:9602"/>
        <dbReference type="Rhea" id="RHEA-COMP:9603"/>
        <dbReference type="ChEBI" id="CHEBI:15378"/>
        <dbReference type="ChEBI" id="CHEBI:58405"/>
        <dbReference type="ChEBI" id="CHEBI:60033"/>
        <dbReference type="ChEBI" id="CHEBI:78435"/>
        <dbReference type="EC" id="2.4.99.28"/>
    </reaction>
</comment>
<evidence type="ECO:0000256" key="13">
    <source>
        <dbReference type="ARBA" id="ARBA00041418"/>
    </source>
</evidence>
<evidence type="ECO:0000256" key="6">
    <source>
        <dbReference type="ARBA" id="ARBA00022984"/>
    </source>
</evidence>
<evidence type="ECO:0000256" key="12">
    <source>
        <dbReference type="ARBA" id="ARBA00041185"/>
    </source>
</evidence>
<reference evidence="17 18" key="1">
    <citation type="journal article" date="2016" name="Nat. Commun.">
        <title>Thousands of microbial genomes shed light on interconnected biogeochemical processes in an aquifer system.</title>
        <authorList>
            <person name="Anantharaman K."/>
            <person name="Brown C.T."/>
            <person name="Hug L.A."/>
            <person name="Sharon I."/>
            <person name="Castelle C.J."/>
            <person name="Probst A.J."/>
            <person name="Thomas B.C."/>
            <person name="Singh A."/>
            <person name="Wilkins M.J."/>
            <person name="Karaoz U."/>
            <person name="Brodie E.L."/>
            <person name="Williams K.H."/>
            <person name="Hubbard S.S."/>
            <person name="Banfield J.F."/>
        </authorList>
    </citation>
    <scope>NUCLEOTIDE SEQUENCE [LARGE SCALE GENOMIC DNA]</scope>
</reference>
<feature type="transmembrane region" description="Helical" evidence="16">
    <location>
        <begin position="12"/>
        <end position="34"/>
    </location>
</feature>
<evidence type="ECO:0000256" key="8">
    <source>
        <dbReference type="ARBA" id="ARBA00023136"/>
    </source>
</evidence>
<feature type="transmembrane region" description="Helical" evidence="16">
    <location>
        <begin position="74"/>
        <end position="96"/>
    </location>
</feature>
<dbReference type="GO" id="GO:0008955">
    <property type="term" value="F:peptidoglycan glycosyltransferase activity"/>
    <property type="evidence" value="ECO:0007669"/>
    <property type="project" value="UniProtKB-EC"/>
</dbReference>
<dbReference type="GO" id="GO:0009252">
    <property type="term" value="P:peptidoglycan biosynthetic process"/>
    <property type="evidence" value="ECO:0007669"/>
    <property type="project" value="UniProtKB-KW"/>
</dbReference>
<keyword evidence="7 16" id="KW-1133">Transmembrane helix</keyword>
<gene>
    <name evidence="17" type="ORF">A2938_01640</name>
</gene>
<evidence type="ECO:0000256" key="10">
    <source>
        <dbReference type="ARBA" id="ARBA00033270"/>
    </source>
</evidence>
<evidence type="ECO:0000256" key="7">
    <source>
        <dbReference type="ARBA" id="ARBA00022989"/>
    </source>
</evidence>
<comment type="caution">
    <text evidence="17">The sequence shown here is derived from an EMBL/GenBank/DDBJ whole genome shotgun (WGS) entry which is preliminary data.</text>
</comment>
<dbReference type="Pfam" id="PF01098">
    <property type="entry name" value="FTSW_RODA_SPOVE"/>
    <property type="match status" value="1"/>
</dbReference>
<protein>
    <recommendedName>
        <fullName evidence="12">Probable peptidoglycan glycosyltransferase FtsW</fullName>
        <ecNumber evidence="14">2.4.99.28</ecNumber>
    </recommendedName>
    <alternativeName>
        <fullName evidence="13">Cell division protein FtsW</fullName>
    </alternativeName>
    <alternativeName>
        <fullName evidence="10">Cell wall polymerase</fullName>
    </alternativeName>
    <alternativeName>
        <fullName evidence="9">Peptidoglycan polymerase</fullName>
    </alternativeName>
</protein>
<feature type="transmembrane region" description="Helical" evidence="16">
    <location>
        <begin position="145"/>
        <end position="161"/>
    </location>
</feature>
<evidence type="ECO:0000313" key="18">
    <source>
        <dbReference type="Proteomes" id="UP000177797"/>
    </source>
</evidence>
<proteinExistence type="inferred from homology"/>
<evidence type="ECO:0000256" key="16">
    <source>
        <dbReference type="SAM" id="Phobius"/>
    </source>
</evidence>
<evidence type="ECO:0000256" key="2">
    <source>
        <dbReference type="ARBA" id="ARBA00022676"/>
    </source>
</evidence>
<dbReference type="GO" id="GO:0032153">
    <property type="term" value="C:cell division site"/>
    <property type="evidence" value="ECO:0007669"/>
    <property type="project" value="TreeGrafter"/>
</dbReference>
<comment type="subcellular location">
    <subcellularLocation>
        <location evidence="1">Membrane</location>
        <topology evidence="1">Multi-pass membrane protein</topology>
    </subcellularLocation>
</comment>
<evidence type="ECO:0000256" key="1">
    <source>
        <dbReference type="ARBA" id="ARBA00004141"/>
    </source>
</evidence>
<keyword evidence="8 16" id="KW-0472">Membrane</keyword>
<dbReference type="PANTHER" id="PTHR30474">
    <property type="entry name" value="CELL CYCLE PROTEIN"/>
    <property type="match status" value="1"/>
</dbReference>
<sequence length="366" mass="38951">MRSKKTIDRIFLSLVALLLVGGYFIFASASFGLFLKEDGAFADTALIQLASIALGVVLCWIASRVSLAFVKKHALFIGIAALIPMVLVLIPGIGAAYGGAQRWFVLFGVSVQPGELFKLAFVIALSAWLSYAGVRHRQQTGKKTFFVFLFFLIIAGLVFLLQPDTDSFAILVVAAGAMYAAAGMPLRHIAALSAIAIVCVIVLFSVRPYLLERLTVFINPNRDPLGAGYQLQQSLIAVGSGGLVGKGFGRSAQKFERLPEPTSDSIFAVFGEEFGIVGTGLLLLLFCALALRGFRISARSPEPFGRSLALGCTVLIIGAAFLNIASMLGLAPLSGLTLPFISRGGTAMLATLIEVGFILNVSRRIV</sequence>
<evidence type="ECO:0000313" key="17">
    <source>
        <dbReference type="EMBL" id="OHA33815.1"/>
    </source>
</evidence>
<evidence type="ECO:0000256" key="3">
    <source>
        <dbReference type="ARBA" id="ARBA00022679"/>
    </source>
</evidence>
<keyword evidence="3" id="KW-0808">Transferase</keyword>
<evidence type="ECO:0000256" key="5">
    <source>
        <dbReference type="ARBA" id="ARBA00022960"/>
    </source>
</evidence>
<organism evidence="17 18">
    <name type="scientific">Candidatus Taylorbacteria bacterium RIFCSPLOWO2_01_FULL_48_100</name>
    <dbReference type="NCBI Taxonomy" id="1802322"/>
    <lineage>
        <taxon>Bacteria</taxon>
        <taxon>Candidatus Tayloriibacteriota</taxon>
    </lineage>
</organism>
<evidence type="ECO:0000256" key="9">
    <source>
        <dbReference type="ARBA" id="ARBA00032370"/>
    </source>
</evidence>
<dbReference type="InterPro" id="IPR001182">
    <property type="entry name" value="FtsW/RodA"/>
</dbReference>
<feature type="transmembrane region" description="Helical" evidence="16">
    <location>
        <begin position="116"/>
        <end position="133"/>
    </location>
</feature>
<dbReference type="GO" id="GO:0005886">
    <property type="term" value="C:plasma membrane"/>
    <property type="evidence" value="ECO:0007669"/>
    <property type="project" value="TreeGrafter"/>
</dbReference>
<feature type="transmembrane region" description="Helical" evidence="16">
    <location>
        <begin position="274"/>
        <end position="295"/>
    </location>
</feature>
<feature type="transmembrane region" description="Helical" evidence="16">
    <location>
        <begin position="307"/>
        <end position="328"/>
    </location>
</feature>
<evidence type="ECO:0000256" key="4">
    <source>
        <dbReference type="ARBA" id="ARBA00022692"/>
    </source>
</evidence>
<dbReference type="EMBL" id="MHSA01000023">
    <property type="protein sequence ID" value="OHA33815.1"/>
    <property type="molecule type" value="Genomic_DNA"/>
</dbReference>
<accession>A0A1G2NCG6</accession>
<feature type="transmembrane region" description="Helical" evidence="16">
    <location>
        <begin position="189"/>
        <end position="210"/>
    </location>
</feature>
<evidence type="ECO:0000256" key="15">
    <source>
        <dbReference type="ARBA" id="ARBA00049902"/>
    </source>
</evidence>
<dbReference type="EC" id="2.4.99.28" evidence="14"/>
<dbReference type="Proteomes" id="UP000177797">
    <property type="component" value="Unassembled WGS sequence"/>
</dbReference>
<evidence type="ECO:0000256" key="14">
    <source>
        <dbReference type="ARBA" id="ARBA00044770"/>
    </source>
</evidence>
<dbReference type="GO" id="GO:0008360">
    <property type="term" value="P:regulation of cell shape"/>
    <property type="evidence" value="ECO:0007669"/>
    <property type="project" value="UniProtKB-KW"/>
</dbReference>
<feature type="transmembrane region" description="Helical" evidence="16">
    <location>
        <begin position="340"/>
        <end position="361"/>
    </location>
</feature>
<dbReference type="GO" id="GO:0015648">
    <property type="term" value="F:lipid-linked peptidoglycan transporter activity"/>
    <property type="evidence" value="ECO:0007669"/>
    <property type="project" value="TreeGrafter"/>
</dbReference>
<feature type="transmembrane region" description="Helical" evidence="16">
    <location>
        <begin position="40"/>
        <end position="62"/>
    </location>
</feature>
<comment type="similarity">
    <text evidence="11">Belongs to the SEDS family. FtsW subfamily.</text>
</comment>
<keyword evidence="2" id="KW-0328">Glycosyltransferase</keyword>
<keyword evidence="4 16" id="KW-0812">Transmembrane</keyword>
<keyword evidence="6" id="KW-0573">Peptidoglycan synthesis</keyword>
<name>A0A1G2NCG6_9BACT</name>
<dbReference type="PANTHER" id="PTHR30474:SF2">
    <property type="entry name" value="PEPTIDOGLYCAN GLYCOSYLTRANSFERASE FTSW-RELATED"/>
    <property type="match status" value="1"/>
</dbReference>
<dbReference type="GO" id="GO:0051301">
    <property type="term" value="P:cell division"/>
    <property type="evidence" value="ECO:0007669"/>
    <property type="project" value="InterPro"/>
</dbReference>
<dbReference type="AlphaFoldDB" id="A0A1G2NCG6"/>
<evidence type="ECO:0000256" key="11">
    <source>
        <dbReference type="ARBA" id="ARBA00038053"/>
    </source>
</evidence>
<keyword evidence="5" id="KW-0133">Cell shape</keyword>